<evidence type="ECO:0000313" key="2">
    <source>
        <dbReference type="Proteomes" id="UP000304840"/>
    </source>
</evidence>
<reference evidence="2" key="1">
    <citation type="submission" date="2016-03" db="EMBL/GenBank/DDBJ databases">
        <title>Flavobacterium columnare strain B185, complete genome.</title>
        <authorList>
            <person name="Sundberg L.-R."/>
            <person name="Papponen P."/>
            <person name="Laanto E."/>
        </authorList>
    </citation>
    <scope>NUCLEOTIDE SEQUENCE [LARGE SCALE GENOMIC DNA]</scope>
    <source>
        <strain evidence="2">B185</strain>
    </source>
</reference>
<reference evidence="1 2" key="2">
    <citation type="submission" date="2019-05" db="EMBL/GenBank/DDBJ databases">
        <authorList>
            <person name="Ravantti J.J."/>
        </authorList>
    </citation>
    <scope>NUCLEOTIDE SEQUENCE [LARGE SCALE GENOMIC DNA]</scope>
    <source>
        <strain evidence="1 2">B185</strain>
    </source>
</reference>
<name>A0AAI8CG27_9FLAO</name>
<accession>A0AAI8CG27</accession>
<organism evidence="1 2">
    <name type="scientific">Flavobacterium columnare</name>
    <dbReference type="NCBI Taxonomy" id="996"/>
    <lineage>
        <taxon>Bacteria</taxon>
        <taxon>Pseudomonadati</taxon>
        <taxon>Bacteroidota</taxon>
        <taxon>Flavobacteriia</taxon>
        <taxon>Flavobacteriales</taxon>
        <taxon>Flavobacteriaceae</taxon>
        <taxon>Flavobacterium</taxon>
    </lineage>
</organism>
<dbReference type="EMBL" id="CP010992">
    <property type="protein sequence ID" value="AMO19237.1"/>
    <property type="molecule type" value="Genomic_DNA"/>
</dbReference>
<sequence length="121" mass="13690">MISKENIKNWFKTGLKPTQEQFWAWMDSFWHKDEMIPISKIEGMQPIYNAINSQNTQLAKAKIYATGELQVFKFAGNTNNGALEIGDFVVGIVGNQFIRGIYIGGDIVSLASFNVYDSIEF</sequence>
<gene>
    <name evidence="1" type="ORF">UN65_01675</name>
</gene>
<evidence type="ECO:0000313" key="1">
    <source>
        <dbReference type="EMBL" id="AMO19237.1"/>
    </source>
</evidence>
<proteinExistence type="predicted"/>
<protein>
    <submittedName>
        <fullName evidence="1">Uncharacterized protein</fullName>
    </submittedName>
</protein>
<dbReference type="AlphaFoldDB" id="A0AAI8CG27"/>
<dbReference type="Proteomes" id="UP000304840">
    <property type="component" value="Chromosome"/>
</dbReference>
<dbReference type="RefSeq" id="WP_138424828.1">
    <property type="nucleotide sequence ID" value="NZ_CP010992.1"/>
</dbReference>